<dbReference type="InterPro" id="IPR011011">
    <property type="entry name" value="Znf_FYVE_PHD"/>
</dbReference>
<dbReference type="Proteomes" id="UP000271098">
    <property type="component" value="Unassembled WGS sequence"/>
</dbReference>
<dbReference type="AlphaFoldDB" id="A0A183E9X5"/>
<evidence type="ECO:0000313" key="8">
    <source>
        <dbReference type="Proteomes" id="UP000271098"/>
    </source>
</evidence>
<dbReference type="GO" id="GO:0000785">
    <property type="term" value="C:chromatin"/>
    <property type="evidence" value="ECO:0007669"/>
    <property type="project" value="TreeGrafter"/>
</dbReference>
<feature type="domain" description="PHD-type" evidence="6">
    <location>
        <begin position="63"/>
        <end position="125"/>
    </location>
</feature>
<keyword evidence="2" id="KW-0479">Metal-binding</keyword>
<dbReference type="InterPro" id="IPR019787">
    <property type="entry name" value="Znf_PHD-finger"/>
</dbReference>
<evidence type="ECO:0000259" key="6">
    <source>
        <dbReference type="PROSITE" id="PS50016"/>
    </source>
</evidence>
<evidence type="ECO:0000256" key="1">
    <source>
        <dbReference type="ARBA" id="ARBA00004123"/>
    </source>
</evidence>
<evidence type="ECO:0000256" key="2">
    <source>
        <dbReference type="ARBA" id="ARBA00022723"/>
    </source>
</evidence>
<comment type="subcellular location">
    <subcellularLocation>
        <location evidence="1">Nucleus</location>
    </subcellularLocation>
</comment>
<dbReference type="EMBL" id="UYRT01085661">
    <property type="protein sequence ID" value="VDN30411.1"/>
    <property type="molecule type" value="Genomic_DNA"/>
</dbReference>
<evidence type="ECO:0000256" key="3">
    <source>
        <dbReference type="ARBA" id="ARBA00022771"/>
    </source>
</evidence>
<dbReference type="PANTHER" id="PTHR45915:SF2">
    <property type="entry name" value="TOUTATIS, ISOFORM E"/>
    <property type="match status" value="1"/>
</dbReference>
<dbReference type="Gene3D" id="3.30.40.10">
    <property type="entry name" value="Zinc/RING finger domain, C3HC4 (zinc finger)"/>
    <property type="match status" value="1"/>
</dbReference>
<dbReference type="OrthoDB" id="5854384at2759"/>
<gene>
    <name evidence="7" type="ORF">GPUH_LOCUS17766</name>
</gene>
<keyword evidence="8" id="KW-1185">Reference proteome</keyword>
<dbReference type="SUPFAM" id="SSF57903">
    <property type="entry name" value="FYVE/PHD zinc finger"/>
    <property type="match status" value="1"/>
</dbReference>
<protein>
    <submittedName>
        <fullName evidence="9">PHD-type domain-containing protein</fullName>
    </submittedName>
</protein>
<keyword evidence="4" id="KW-0862">Zinc</keyword>
<proteinExistence type="predicted"/>
<evidence type="ECO:0000313" key="9">
    <source>
        <dbReference type="WBParaSite" id="GPUH_0001778901-mRNA-1"/>
    </source>
</evidence>
<dbReference type="WBParaSite" id="GPUH_0001778901-mRNA-1">
    <property type="protein sequence ID" value="GPUH_0001778901-mRNA-1"/>
    <property type="gene ID" value="GPUH_0001778901"/>
</dbReference>
<dbReference type="PANTHER" id="PTHR45915">
    <property type="entry name" value="TRANSCRIPTION INTERMEDIARY FACTOR"/>
    <property type="match status" value="1"/>
</dbReference>
<evidence type="ECO:0000256" key="5">
    <source>
        <dbReference type="PROSITE-ProRule" id="PRU00146"/>
    </source>
</evidence>
<accession>A0A183E9X5</accession>
<dbReference type="GO" id="GO:0008270">
    <property type="term" value="F:zinc ion binding"/>
    <property type="evidence" value="ECO:0007669"/>
    <property type="project" value="UniProtKB-KW"/>
</dbReference>
<reference evidence="7 8" key="2">
    <citation type="submission" date="2018-11" db="EMBL/GenBank/DDBJ databases">
        <authorList>
            <consortium name="Pathogen Informatics"/>
        </authorList>
    </citation>
    <scope>NUCLEOTIDE SEQUENCE [LARGE SCALE GENOMIC DNA]</scope>
</reference>
<dbReference type="PROSITE" id="PS50016">
    <property type="entry name" value="ZF_PHD_2"/>
    <property type="match status" value="1"/>
</dbReference>
<organism evidence="9">
    <name type="scientific">Gongylonema pulchrum</name>
    <dbReference type="NCBI Taxonomy" id="637853"/>
    <lineage>
        <taxon>Eukaryota</taxon>
        <taxon>Metazoa</taxon>
        <taxon>Ecdysozoa</taxon>
        <taxon>Nematoda</taxon>
        <taxon>Chromadorea</taxon>
        <taxon>Rhabditida</taxon>
        <taxon>Spirurina</taxon>
        <taxon>Spiruromorpha</taxon>
        <taxon>Spiruroidea</taxon>
        <taxon>Gongylonematidae</taxon>
        <taxon>Gongylonema</taxon>
    </lineage>
</organism>
<dbReference type="InterPro" id="IPR001965">
    <property type="entry name" value="Znf_PHD"/>
</dbReference>
<evidence type="ECO:0000256" key="4">
    <source>
        <dbReference type="ARBA" id="ARBA00022833"/>
    </source>
</evidence>
<evidence type="ECO:0000313" key="7">
    <source>
        <dbReference type="EMBL" id="VDN30411.1"/>
    </source>
</evidence>
<dbReference type="InterPro" id="IPR013083">
    <property type="entry name" value="Znf_RING/FYVE/PHD"/>
</dbReference>
<dbReference type="GO" id="GO:0005634">
    <property type="term" value="C:nucleus"/>
    <property type="evidence" value="ECO:0007669"/>
    <property type="project" value="UniProtKB-SubCell"/>
</dbReference>
<dbReference type="Pfam" id="PF00628">
    <property type="entry name" value="PHD"/>
    <property type="match status" value="1"/>
</dbReference>
<dbReference type="SMART" id="SM00249">
    <property type="entry name" value="PHD"/>
    <property type="match status" value="1"/>
</dbReference>
<sequence length="194" mass="21635">MKQRSACPLCYKATSHIVKVDRSGSEAEVVVEKRTAQEFEAELFVRDEDDDVPEQVDDITVAYASCRECQRSDNEHLLLLCDGVVGEGASGVPVRCNVAYHSYCLPEKLDRVPEGDWFCPFCTKKPESEPSVHDAPNEGVIDAQQAALSGMQEFSISDLESSDTEDSAPANVQIRRKKITTIRTIKRKLIKRSQ</sequence>
<keyword evidence="3 5" id="KW-0863">Zinc-finger</keyword>
<name>A0A183E9X5_9BILA</name>
<reference evidence="9" key="1">
    <citation type="submission" date="2016-06" db="UniProtKB">
        <authorList>
            <consortium name="WormBaseParasite"/>
        </authorList>
    </citation>
    <scope>IDENTIFICATION</scope>
</reference>